<evidence type="ECO:0000313" key="2">
    <source>
        <dbReference type="EMBL" id="KAL0394982.1"/>
    </source>
</evidence>
<accession>A0AAW2SRB5</accession>
<organism evidence="2">
    <name type="scientific">Sesamum latifolium</name>
    <dbReference type="NCBI Taxonomy" id="2727402"/>
    <lineage>
        <taxon>Eukaryota</taxon>
        <taxon>Viridiplantae</taxon>
        <taxon>Streptophyta</taxon>
        <taxon>Embryophyta</taxon>
        <taxon>Tracheophyta</taxon>
        <taxon>Spermatophyta</taxon>
        <taxon>Magnoliopsida</taxon>
        <taxon>eudicotyledons</taxon>
        <taxon>Gunneridae</taxon>
        <taxon>Pentapetalae</taxon>
        <taxon>asterids</taxon>
        <taxon>lamiids</taxon>
        <taxon>Lamiales</taxon>
        <taxon>Pedaliaceae</taxon>
        <taxon>Sesamum</taxon>
    </lineage>
</organism>
<evidence type="ECO:0000256" key="1">
    <source>
        <dbReference type="SAM" id="MobiDB-lite"/>
    </source>
</evidence>
<dbReference type="AlphaFoldDB" id="A0AAW2SRB5"/>
<sequence length="248" mass="27316">MCCWVDGGGLRLPSSNALDLINERIGLNSFRLCTSLSPTHSEEEGCPQLLFRVGVPVMLRGGSPTLECQRFKGRCLITAPFYAFGISSNYSIKDGYVGERGLNTPPNILSHKLTSTPFHLLSSRLLEGLELHRQHISFFMASSMASSDEFVHFIKEVLPDHEPLEATSRRMGPDPSAFYSGRRWSLRQAAAVARRLIDEEYVRDERDEADEGGEVGEGSEVGGILPSGRGEGGPPFVYGLGVLQHEEF</sequence>
<reference evidence="2" key="2">
    <citation type="journal article" date="2024" name="Plant">
        <title>Genomic evolution and insights into agronomic trait innovations of Sesamum species.</title>
        <authorList>
            <person name="Miao H."/>
            <person name="Wang L."/>
            <person name="Qu L."/>
            <person name="Liu H."/>
            <person name="Sun Y."/>
            <person name="Le M."/>
            <person name="Wang Q."/>
            <person name="Wei S."/>
            <person name="Zheng Y."/>
            <person name="Lin W."/>
            <person name="Duan Y."/>
            <person name="Cao H."/>
            <person name="Xiong S."/>
            <person name="Wang X."/>
            <person name="Wei L."/>
            <person name="Li C."/>
            <person name="Ma Q."/>
            <person name="Ju M."/>
            <person name="Zhao R."/>
            <person name="Li G."/>
            <person name="Mu C."/>
            <person name="Tian Q."/>
            <person name="Mei H."/>
            <person name="Zhang T."/>
            <person name="Gao T."/>
            <person name="Zhang H."/>
        </authorList>
    </citation>
    <scope>NUCLEOTIDE SEQUENCE</scope>
    <source>
        <strain evidence="2">KEN1</strain>
    </source>
</reference>
<dbReference type="EMBL" id="JACGWN010000016">
    <property type="protein sequence ID" value="KAL0394982.1"/>
    <property type="molecule type" value="Genomic_DNA"/>
</dbReference>
<reference evidence="2" key="1">
    <citation type="submission" date="2020-06" db="EMBL/GenBank/DDBJ databases">
        <authorList>
            <person name="Li T."/>
            <person name="Hu X."/>
            <person name="Zhang T."/>
            <person name="Song X."/>
            <person name="Zhang H."/>
            <person name="Dai N."/>
            <person name="Sheng W."/>
            <person name="Hou X."/>
            <person name="Wei L."/>
        </authorList>
    </citation>
    <scope>NUCLEOTIDE SEQUENCE</scope>
    <source>
        <strain evidence="2">KEN1</strain>
        <tissue evidence="2">Leaf</tissue>
    </source>
</reference>
<proteinExistence type="predicted"/>
<protein>
    <submittedName>
        <fullName evidence="2">Uncharacterized protein</fullName>
    </submittedName>
</protein>
<comment type="caution">
    <text evidence="2">The sequence shown here is derived from an EMBL/GenBank/DDBJ whole genome shotgun (WGS) entry which is preliminary data.</text>
</comment>
<feature type="region of interest" description="Disordered" evidence="1">
    <location>
        <begin position="204"/>
        <end position="236"/>
    </location>
</feature>
<gene>
    <name evidence="2" type="ORF">Slati_4464400</name>
</gene>
<name>A0AAW2SRB5_9LAMI</name>